<accession>A0A4U2Z3Z4</accession>
<dbReference type="InterPro" id="IPR052020">
    <property type="entry name" value="Cyclic_di-GMP/3'3'-cGAMP_PDE"/>
</dbReference>
<name>A0A4U2Z3Z4_9BACT</name>
<dbReference type="PANTHER" id="PTHR45228">
    <property type="entry name" value="CYCLIC DI-GMP PHOSPHODIESTERASE TM_0186-RELATED"/>
    <property type="match status" value="1"/>
</dbReference>
<dbReference type="InterPro" id="IPR037522">
    <property type="entry name" value="HD_GYP_dom"/>
</dbReference>
<dbReference type="PROSITE" id="PS51832">
    <property type="entry name" value="HD_GYP"/>
    <property type="match status" value="1"/>
</dbReference>
<reference evidence="2 3" key="1">
    <citation type="submission" date="2019-04" db="EMBL/GenBank/DDBJ databases">
        <title>Sulfurimonas crateris sp. nov. a facultative anaerobic sulfur-oxidizing chemolithautotrophic bacterium isolated from a terrestrial mud vulcano.</title>
        <authorList>
            <person name="Ratnikova N.M."/>
            <person name="Slobodkin A.I."/>
            <person name="Merkel A.Y."/>
            <person name="Novikov A."/>
            <person name="Bonch-Osmolovskaya E.A."/>
            <person name="Slobodkina G.B."/>
        </authorList>
    </citation>
    <scope>NUCLEOTIDE SEQUENCE [LARGE SCALE GENOMIC DNA]</scope>
    <source>
        <strain evidence="2 3">SN118</strain>
    </source>
</reference>
<feature type="domain" description="HD-GYP" evidence="1">
    <location>
        <begin position="129"/>
        <end position="326"/>
    </location>
</feature>
<dbReference type="Pfam" id="PF13487">
    <property type="entry name" value="HD_5"/>
    <property type="match status" value="1"/>
</dbReference>
<protein>
    <submittedName>
        <fullName evidence="2">HD domain-containing protein</fullName>
    </submittedName>
</protein>
<dbReference type="AlphaFoldDB" id="A0A4U2Z3Z4"/>
<dbReference type="OrthoDB" id="9781223at2"/>
<evidence type="ECO:0000313" key="3">
    <source>
        <dbReference type="Proteomes" id="UP000309561"/>
    </source>
</evidence>
<dbReference type="SMART" id="SM00471">
    <property type="entry name" value="HDc"/>
    <property type="match status" value="1"/>
</dbReference>
<dbReference type="EMBL" id="SZPX01000008">
    <property type="protein sequence ID" value="TKI68514.1"/>
    <property type="molecule type" value="Genomic_DNA"/>
</dbReference>
<dbReference type="CDD" id="cd00077">
    <property type="entry name" value="HDc"/>
    <property type="match status" value="1"/>
</dbReference>
<evidence type="ECO:0000313" key="2">
    <source>
        <dbReference type="EMBL" id="TKI68514.1"/>
    </source>
</evidence>
<proteinExistence type="predicted"/>
<comment type="caution">
    <text evidence="2">The sequence shown here is derived from an EMBL/GenBank/DDBJ whole genome shotgun (WGS) entry which is preliminary data.</text>
</comment>
<keyword evidence="3" id="KW-1185">Reference proteome</keyword>
<gene>
    <name evidence="2" type="ORF">FCU45_10715</name>
</gene>
<dbReference type="InterPro" id="IPR003607">
    <property type="entry name" value="HD/PDEase_dom"/>
</dbReference>
<dbReference type="SUPFAM" id="SSF109604">
    <property type="entry name" value="HD-domain/PDEase-like"/>
    <property type="match status" value="1"/>
</dbReference>
<dbReference type="Gene3D" id="1.10.3210.10">
    <property type="entry name" value="Hypothetical protein af1432"/>
    <property type="match status" value="1"/>
</dbReference>
<dbReference type="PANTHER" id="PTHR45228:SF9">
    <property type="entry name" value="3'3'-CGAMP-SPECIFIC PHOSPHODIESTERASE 2"/>
    <property type="match status" value="1"/>
</dbReference>
<sequence>MALVIFYTALKRFCFIYALFNLNQKYSLKNYYLSLLPKHRNSPVFIFNEKGAILFRNEASHKDLLEITSLESLSIKNPKEVAAKNTQDTIFFENKSTSYQVEIKEIQEEQLILAYFTDVTELITLNKEIEEMQRDVICAMGEIGETRSKETGNHVKRVALYSYKLAILYGLSQEDAALLQMASPMHDIGKIGIADAILNAPRKLTSEEFEVMKTHASLGYDMLKHSKKPILKAAAIVAGEHHEKWDGSGYPNAKAGEEIHIFGRITAVADVFDALASDRVYKKAWEMKDILNLFEKEKGKHFEPKLVTLLMENLEHFLEIKEQFKDL</sequence>
<evidence type="ECO:0000259" key="1">
    <source>
        <dbReference type="PROSITE" id="PS51832"/>
    </source>
</evidence>
<dbReference type="Proteomes" id="UP000309561">
    <property type="component" value="Unassembled WGS sequence"/>
</dbReference>
<organism evidence="2 3">
    <name type="scientific">Sulfurimonas crateris</name>
    <dbReference type="NCBI Taxonomy" id="2574727"/>
    <lineage>
        <taxon>Bacteria</taxon>
        <taxon>Pseudomonadati</taxon>
        <taxon>Campylobacterota</taxon>
        <taxon>Epsilonproteobacteria</taxon>
        <taxon>Campylobacterales</taxon>
        <taxon>Sulfurimonadaceae</taxon>
        <taxon>Sulfurimonas</taxon>
    </lineage>
</organism>